<dbReference type="Proteomes" id="UP000729402">
    <property type="component" value="Unassembled WGS sequence"/>
</dbReference>
<reference evidence="1" key="1">
    <citation type="journal article" date="2021" name="bioRxiv">
        <title>Whole Genome Assembly and Annotation of Northern Wild Rice, Zizania palustris L., Supports a Whole Genome Duplication in the Zizania Genus.</title>
        <authorList>
            <person name="Haas M."/>
            <person name="Kono T."/>
            <person name="Macchietto M."/>
            <person name="Millas R."/>
            <person name="McGilp L."/>
            <person name="Shao M."/>
            <person name="Duquette J."/>
            <person name="Hirsch C.N."/>
            <person name="Kimball J."/>
        </authorList>
    </citation>
    <scope>NUCLEOTIDE SEQUENCE</scope>
    <source>
        <tissue evidence="1">Fresh leaf tissue</tissue>
    </source>
</reference>
<name>A0A8J6BLW1_ZIZPA</name>
<evidence type="ECO:0000313" key="1">
    <source>
        <dbReference type="EMBL" id="KAG8087686.1"/>
    </source>
</evidence>
<sequence length="92" mass="9642">MTTLQLSGSAGEVLILADLELFLPLLGETGVRLDLGSNSRIVTSLDNLLHVLDACLELGKALPHGVAEVELLLHCFPVKASLASSVYGAIMS</sequence>
<protein>
    <submittedName>
        <fullName evidence="1">Uncharacterized protein</fullName>
    </submittedName>
</protein>
<dbReference type="AlphaFoldDB" id="A0A8J6BLW1"/>
<accession>A0A8J6BLW1</accession>
<gene>
    <name evidence="1" type="ORF">GUJ93_ZPchr0010g8133</name>
</gene>
<comment type="caution">
    <text evidence="1">The sequence shown here is derived from an EMBL/GenBank/DDBJ whole genome shotgun (WGS) entry which is preliminary data.</text>
</comment>
<keyword evidence="2" id="KW-1185">Reference proteome</keyword>
<proteinExistence type="predicted"/>
<dbReference type="EMBL" id="JAAALK010000082">
    <property type="protein sequence ID" value="KAG8087686.1"/>
    <property type="molecule type" value="Genomic_DNA"/>
</dbReference>
<reference evidence="1" key="2">
    <citation type="submission" date="2021-02" db="EMBL/GenBank/DDBJ databases">
        <authorList>
            <person name="Kimball J.A."/>
            <person name="Haas M.W."/>
            <person name="Macchietto M."/>
            <person name="Kono T."/>
            <person name="Duquette J."/>
            <person name="Shao M."/>
        </authorList>
    </citation>
    <scope>NUCLEOTIDE SEQUENCE</scope>
    <source>
        <tissue evidence="1">Fresh leaf tissue</tissue>
    </source>
</reference>
<organism evidence="1 2">
    <name type="scientific">Zizania palustris</name>
    <name type="common">Northern wild rice</name>
    <dbReference type="NCBI Taxonomy" id="103762"/>
    <lineage>
        <taxon>Eukaryota</taxon>
        <taxon>Viridiplantae</taxon>
        <taxon>Streptophyta</taxon>
        <taxon>Embryophyta</taxon>
        <taxon>Tracheophyta</taxon>
        <taxon>Spermatophyta</taxon>
        <taxon>Magnoliopsida</taxon>
        <taxon>Liliopsida</taxon>
        <taxon>Poales</taxon>
        <taxon>Poaceae</taxon>
        <taxon>BOP clade</taxon>
        <taxon>Oryzoideae</taxon>
        <taxon>Oryzeae</taxon>
        <taxon>Zizaniinae</taxon>
        <taxon>Zizania</taxon>
    </lineage>
</organism>
<evidence type="ECO:0000313" key="2">
    <source>
        <dbReference type="Proteomes" id="UP000729402"/>
    </source>
</evidence>